<feature type="compositionally biased region" description="Polar residues" evidence="1">
    <location>
        <begin position="68"/>
        <end position="87"/>
    </location>
</feature>
<dbReference type="AlphaFoldDB" id="A0A931SDA4"/>
<feature type="compositionally biased region" description="Gly residues" evidence="1">
    <location>
        <begin position="240"/>
        <end position="286"/>
    </location>
</feature>
<feature type="compositionally biased region" description="Low complexity" evidence="1">
    <location>
        <begin position="210"/>
        <end position="239"/>
    </location>
</feature>
<proteinExistence type="predicted"/>
<feature type="region of interest" description="Disordered" evidence="1">
    <location>
        <begin position="185"/>
        <end position="286"/>
    </location>
</feature>
<sequence length="286" mass="26776">MQKILKSLLGGFLAILLYFMPAVDRIGSILQIFYFSPTAIHYAEAQDENLPPPKDFNETNPPDVGSPEGQSPNVGEGGNQSPSNTGDQPGGIFSSDAVNGAISFAANNSVTGLIGAALGVTGITGPDGSPAGNAAFGISIAGMIGSFAVGGPIGLAIGVVAFGIAVAIGMLSGATAPSGIEYGAVDTLGPPGDDPSDAFSDANPGRGSDPASGSQAGPQGPGPAGATGPAGPAGPTSGLTGEGGPGGTGSGGDTGFGGTNAGGAQGSGFDGGDSGGGGGDGGGGGK</sequence>
<reference evidence="2" key="1">
    <citation type="submission" date="2020-07" db="EMBL/GenBank/DDBJ databases">
        <title>Huge and variable diversity of episymbiotic CPR bacteria and DPANN archaea in groundwater ecosystems.</title>
        <authorList>
            <person name="He C.Y."/>
            <person name="Keren R."/>
            <person name="Whittaker M."/>
            <person name="Farag I.F."/>
            <person name="Doudna J."/>
            <person name="Cate J.H.D."/>
            <person name="Banfield J.F."/>
        </authorList>
    </citation>
    <scope>NUCLEOTIDE SEQUENCE</scope>
    <source>
        <strain evidence="2">NC_groundwater_193_Ag_S-0.1um_51_7</strain>
    </source>
</reference>
<comment type="caution">
    <text evidence="2">The sequence shown here is derived from an EMBL/GenBank/DDBJ whole genome shotgun (WGS) entry which is preliminary data.</text>
</comment>
<dbReference type="Proteomes" id="UP000724148">
    <property type="component" value="Unassembled WGS sequence"/>
</dbReference>
<feature type="region of interest" description="Disordered" evidence="1">
    <location>
        <begin position="47"/>
        <end position="92"/>
    </location>
</feature>
<evidence type="ECO:0000256" key="1">
    <source>
        <dbReference type="SAM" id="MobiDB-lite"/>
    </source>
</evidence>
<evidence type="ECO:0000313" key="3">
    <source>
        <dbReference type="Proteomes" id="UP000724148"/>
    </source>
</evidence>
<protein>
    <submittedName>
        <fullName evidence="2">Uncharacterized protein</fullName>
    </submittedName>
</protein>
<accession>A0A931SDA4</accession>
<dbReference type="EMBL" id="JACOZA010000033">
    <property type="protein sequence ID" value="MBI2096782.1"/>
    <property type="molecule type" value="Genomic_DNA"/>
</dbReference>
<organism evidence="2 3">
    <name type="scientific">Candidatus Sungiibacteriota bacterium</name>
    <dbReference type="NCBI Taxonomy" id="2750080"/>
    <lineage>
        <taxon>Bacteria</taxon>
        <taxon>Candidatus Sungiibacteriota</taxon>
    </lineage>
</organism>
<name>A0A931SDA4_9BACT</name>
<evidence type="ECO:0000313" key="2">
    <source>
        <dbReference type="EMBL" id="MBI2096782.1"/>
    </source>
</evidence>
<gene>
    <name evidence="2" type="ORF">HYT40_01330</name>
</gene>